<evidence type="ECO:0000313" key="8">
    <source>
        <dbReference type="EMBL" id="GAA1634758.1"/>
    </source>
</evidence>
<evidence type="ECO:0000256" key="5">
    <source>
        <dbReference type="ARBA" id="ARBA00023163"/>
    </source>
</evidence>
<reference evidence="9" key="1">
    <citation type="journal article" date="2019" name="Int. J. Syst. Evol. Microbiol.">
        <title>The Global Catalogue of Microorganisms (GCM) 10K type strain sequencing project: providing services to taxonomists for standard genome sequencing and annotation.</title>
        <authorList>
            <consortium name="The Broad Institute Genomics Platform"/>
            <consortium name="The Broad Institute Genome Sequencing Center for Infectious Disease"/>
            <person name="Wu L."/>
            <person name="Ma J."/>
        </authorList>
    </citation>
    <scope>NUCLEOTIDE SEQUENCE [LARGE SCALE GENOMIC DNA]</scope>
    <source>
        <strain evidence="9">JCM 13929</strain>
    </source>
</reference>
<name>A0ABP4R892_9ACTN</name>
<dbReference type="SUPFAM" id="SSF54427">
    <property type="entry name" value="NTF2-like"/>
    <property type="match status" value="1"/>
</dbReference>
<keyword evidence="4" id="KW-0731">Sigma factor</keyword>
<comment type="similarity">
    <text evidence="1">Belongs to the sigma-70 factor family. ECF subfamily.</text>
</comment>
<dbReference type="NCBIfam" id="NF007214">
    <property type="entry name" value="PRK09636.1"/>
    <property type="match status" value="1"/>
</dbReference>
<feature type="domain" description="RNA polymerase sigma-70 region 2" evidence="6">
    <location>
        <begin position="15"/>
        <end position="78"/>
    </location>
</feature>
<dbReference type="Pfam" id="PF04542">
    <property type="entry name" value="Sigma70_r2"/>
    <property type="match status" value="1"/>
</dbReference>
<dbReference type="InterPro" id="IPR013324">
    <property type="entry name" value="RNA_pol_sigma_r3/r4-like"/>
</dbReference>
<dbReference type="PANTHER" id="PTHR30173">
    <property type="entry name" value="SIGMA 19 FACTOR"/>
    <property type="match status" value="1"/>
</dbReference>
<evidence type="ECO:0000256" key="2">
    <source>
        <dbReference type="ARBA" id="ARBA00011344"/>
    </source>
</evidence>
<dbReference type="SUPFAM" id="SSF88946">
    <property type="entry name" value="Sigma2 domain of RNA polymerase sigma factors"/>
    <property type="match status" value="1"/>
</dbReference>
<evidence type="ECO:0000256" key="3">
    <source>
        <dbReference type="ARBA" id="ARBA00023015"/>
    </source>
</evidence>
<sequence>MGLVQDGEAARLAAFEAHRSHLWGVAYRITGTRADADDALQEAWLRWQRADPGVVEDVRAYLTTTVSRICYDALTSARARRESYVGEWLPEPVVREPGPEDRATMDESVSLALLAVLERLSAAERVAFVLHDVFAVPFDEIARVLGRSDEAVRQLASRARGRVREYAPRRSGDRVAHRKAVAAFTAAAVTGDLRGLVAVLDPDVVWRADGGGVVGAALVPVVGARRVTMLVRGVIERWYAGMTSELAEVNGAPGVVVRNADGTVDSVLAFTVADGRITEVLHVRNPAKLAGV</sequence>
<evidence type="ECO:0000256" key="1">
    <source>
        <dbReference type="ARBA" id="ARBA00010641"/>
    </source>
</evidence>
<dbReference type="EMBL" id="BAAAMU010000021">
    <property type="protein sequence ID" value="GAA1634758.1"/>
    <property type="molecule type" value="Genomic_DNA"/>
</dbReference>
<protein>
    <submittedName>
        <fullName evidence="8">Sigma-70 family RNA polymerase sigma factor</fullName>
    </submittedName>
</protein>
<dbReference type="PANTHER" id="PTHR30173:SF43">
    <property type="entry name" value="ECF RNA POLYMERASE SIGMA FACTOR SIGI-RELATED"/>
    <property type="match status" value="1"/>
</dbReference>
<evidence type="ECO:0000259" key="6">
    <source>
        <dbReference type="Pfam" id="PF04542"/>
    </source>
</evidence>
<comment type="subunit">
    <text evidence="2">Interacts transiently with the RNA polymerase catalytic core formed by RpoA, RpoB, RpoC and RpoZ (2 alpha, 1 beta, 1 beta' and 1 omega subunit) to form the RNA polymerase holoenzyme that can initiate transcription.</text>
</comment>
<gene>
    <name evidence="8" type="ORF">GCM10009733_034750</name>
</gene>
<dbReference type="InterPro" id="IPR052704">
    <property type="entry name" value="ECF_Sigma-70_Domain"/>
</dbReference>
<proteinExistence type="inferred from homology"/>
<dbReference type="InterPro" id="IPR013325">
    <property type="entry name" value="RNA_pol_sigma_r2"/>
</dbReference>
<organism evidence="8 9">
    <name type="scientific">Nonomuraea maheshkhaliensis</name>
    <dbReference type="NCBI Taxonomy" id="419590"/>
    <lineage>
        <taxon>Bacteria</taxon>
        <taxon>Bacillati</taxon>
        <taxon>Actinomycetota</taxon>
        <taxon>Actinomycetes</taxon>
        <taxon>Streptosporangiales</taxon>
        <taxon>Streptosporangiaceae</taxon>
        <taxon>Nonomuraea</taxon>
    </lineage>
</organism>
<feature type="domain" description="RNA polymerase sigma factor 70 region 4 type 2" evidence="7">
    <location>
        <begin position="111"/>
        <end position="161"/>
    </location>
</feature>
<dbReference type="InterPro" id="IPR032710">
    <property type="entry name" value="NTF2-like_dom_sf"/>
</dbReference>
<evidence type="ECO:0000313" key="9">
    <source>
        <dbReference type="Proteomes" id="UP001500064"/>
    </source>
</evidence>
<dbReference type="InterPro" id="IPR013249">
    <property type="entry name" value="RNA_pol_sigma70_r4_t2"/>
</dbReference>
<dbReference type="Proteomes" id="UP001500064">
    <property type="component" value="Unassembled WGS sequence"/>
</dbReference>
<dbReference type="InterPro" id="IPR007627">
    <property type="entry name" value="RNA_pol_sigma70_r2"/>
</dbReference>
<evidence type="ECO:0000259" key="7">
    <source>
        <dbReference type="Pfam" id="PF08281"/>
    </source>
</evidence>
<keyword evidence="9" id="KW-1185">Reference proteome</keyword>
<evidence type="ECO:0000256" key="4">
    <source>
        <dbReference type="ARBA" id="ARBA00023082"/>
    </source>
</evidence>
<keyword evidence="3" id="KW-0805">Transcription regulation</keyword>
<dbReference type="SUPFAM" id="SSF88659">
    <property type="entry name" value="Sigma3 and sigma4 domains of RNA polymerase sigma factors"/>
    <property type="match status" value="1"/>
</dbReference>
<dbReference type="Gene3D" id="1.10.1740.10">
    <property type="match status" value="1"/>
</dbReference>
<dbReference type="Gene3D" id="1.10.10.10">
    <property type="entry name" value="Winged helix-like DNA-binding domain superfamily/Winged helix DNA-binding domain"/>
    <property type="match status" value="1"/>
</dbReference>
<dbReference type="InterPro" id="IPR036388">
    <property type="entry name" value="WH-like_DNA-bd_sf"/>
</dbReference>
<dbReference type="Gene3D" id="3.10.450.50">
    <property type="match status" value="1"/>
</dbReference>
<dbReference type="InterPro" id="IPR014284">
    <property type="entry name" value="RNA_pol_sigma-70_dom"/>
</dbReference>
<dbReference type="Pfam" id="PF08281">
    <property type="entry name" value="Sigma70_r4_2"/>
    <property type="match status" value="1"/>
</dbReference>
<dbReference type="NCBIfam" id="TIGR02937">
    <property type="entry name" value="sigma70-ECF"/>
    <property type="match status" value="1"/>
</dbReference>
<keyword evidence="5" id="KW-0804">Transcription</keyword>
<accession>A0ABP4R892</accession>
<comment type="caution">
    <text evidence="8">The sequence shown here is derived from an EMBL/GenBank/DDBJ whole genome shotgun (WGS) entry which is preliminary data.</text>
</comment>